<dbReference type="EMBL" id="CP119901">
    <property type="protein sequence ID" value="WFD22562.1"/>
    <property type="molecule type" value="Genomic_DNA"/>
</dbReference>
<dbReference type="AlphaFoldDB" id="A0AAF0EHQ8"/>
<proteinExistence type="predicted"/>
<organism evidence="2 3">
    <name type="scientific">Malassezia equina</name>
    <dbReference type="NCBI Taxonomy" id="1381935"/>
    <lineage>
        <taxon>Eukaryota</taxon>
        <taxon>Fungi</taxon>
        <taxon>Dikarya</taxon>
        <taxon>Basidiomycota</taxon>
        <taxon>Ustilaginomycotina</taxon>
        <taxon>Malasseziomycetes</taxon>
        <taxon>Malasseziales</taxon>
        <taxon>Malasseziaceae</taxon>
        <taxon>Malassezia</taxon>
    </lineage>
</organism>
<feature type="compositionally biased region" description="Basic residues" evidence="1">
    <location>
        <begin position="22"/>
        <end position="32"/>
    </location>
</feature>
<name>A0AAF0EHQ8_9BASI</name>
<evidence type="ECO:0000256" key="1">
    <source>
        <dbReference type="SAM" id="MobiDB-lite"/>
    </source>
</evidence>
<dbReference type="Proteomes" id="UP001214415">
    <property type="component" value="Chromosome 2"/>
</dbReference>
<protein>
    <submittedName>
        <fullName evidence="2">Uncharacterized protein</fullName>
    </submittedName>
</protein>
<reference evidence="2" key="1">
    <citation type="submission" date="2023-03" db="EMBL/GenBank/DDBJ databases">
        <title>Mating type loci evolution in Malassezia.</title>
        <authorList>
            <person name="Coelho M.A."/>
        </authorList>
    </citation>
    <scope>NUCLEOTIDE SEQUENCE</scope>
    <source>
        <strain evidence="2">CBS 12830</strain>
    </source>
</reference>
<sequence length="85" mass="9310">MIDSRIASHVPKTLSSVSHASRGSKKSQKRSCKAQDEASRLALDALIDQIRPSPAALKKRAPTPQRVARRSNVSQALKEFENLST</sequence>
<feature type="region of interest" description="Disordered" evidence="1">
    <location>
        <begin position="1"/>
        <end position="35"/>
    </location>
</feature>
<accession>A0AAF0EHQ8</accession>
<feature type="region of interest" description="Disordered" evidence="1">
    <location>
        <begin position="54"/>
        <end position="73"/>
    </location>
</feature>
<evidence type="ECO:0000313" key="3">
    <source>
        <dbReference type="Proteomes" id="UP001214415"/>
    </source>
</evidence>
<gene>
    <name evidence="2" type="ORF">MEQU1_001234</name>
</gene>
<keyword evidence="3" id="KW-1185">Reference proteome</keyword>
<evidence type="ECO:0000313" key="2">
    <source>
        <dbReference type="EMBL" id="WFD22562.1"/>
    </source>
</evidence>